<feature type="chain" id="PRO_5010991838" evidence="1">
    <location>
        <begin position="31"/>
        <end position="450"/>
    </location>
</feature>
<feature type="signal peptide" evidence="1">
    <location>
        <begin position="1"/>
        <end position="30"/>
    </location>
</feature>
<accession>A0A1Y1SZA7</accession>
<dbReference type="PROSITE" id="PS51318">
    <property type="entry name" value="TAT"/>
    <property type="match status" value="1"/>
</dbReference>
<dbReference type="Proteomes" id="UP000192746">
    <property type="component" value="Unassembled WGS sequence"/>
</dbReference>
<proteinExistence type="predicted"/>
<evidence type="ECO:0000313" key="5">
    <source>
        <dbReference type="Proteomes" id="UP000192746"/>
    </source>
</evidence>
<organism evidence="4 5">
    <name type="scientific">Zunongwangia atlantica 22II14-10F7</name>
    <dbReference type="NCBI Taxonomy" id="1185767"/>
    <lineage>
        <taxon>Bacteria</taxon>
        <taxon>Pseudomonadati</taxon>
        <taxon>Bacteroidota</taxon>
        <taxon>Flavobacteriia</taxon>
        <taxon>Flavobacteriales</taxon>
        <taxon>Flavobacteriaceae</taxon>
        <taxon>Zunongwangia</taxon>
    </lineage>
</organism>
<keyword evidence="1" id="KW-0732">Signal</keyword>
<dbReference type="GO" id="GO:0000166">
    <property type="term" value="F:nucleotide binding"/>
    <property type="evidence" value="ECO:0007669"/>
    <property type="project" value="InterPro"/>
</dbReference>
<dbReference type="STRING" id="1185767.IIF7_17332"/>
<evidence type="ECO:0000256" key="1">
    <source>
        <dbReference type="SAM" id="SignalP"/>
    </source>
</evidence>
<protein>
    <submittedName>
        <fullName evidence="4">Dehydrogenase</fullName>
    </submittedName>
</protein>
<feature type="domain" description="Gfo/Idh/MocA-like oxidoreductase bacterial type C-terminal" evidence="3">
    <location>
        <begin position="210"/>
        <end position="331"/>
    </location>
</feature>
<dbReference type="Pfam" id="PF01408">
    <property type="entry name" value="GFO_IDH_MocA"/>
    <property type="match status" value="1"/>
</dbReference>
<dbReference type="PANTHER" id="PTHR43818:SF5">
    <property type="entry name" value="OXIDOREDUCTASE FAMILY PROTEIN"/>
    <property type="match status" value="1"/>
</dbReference>
<dbReference type="EMBL" id="ARYN01000018">
    <property type="protein sequence ID" value="ORL44106.1"/>
    <property type="molecule type" value="Genomic_DNA"/>
</dbReference>
<evidence type="ECO:0000259" key="2">
    <source>
        <dbReference type="Pfam" id="PF01408"/>
    </source>
</evidence>
<dbReference type="Gene3D" id="3.40.50.720">
    <property type="entry name" value="NAD(P)-binding Rossmann-like Domain"/>
    <property type="match status" value="1"/>
</dbReference>
<gene>
    <name evidence="4" type="ORF">IIF7_17332</name>
</gene>
<dbReference type="AlphaFoldDB" id="A0A1Y1SZA7"/>
<dbReference type="SUPFAM" id="SSF51735">
    <property type="entry name" value="NAD(P)-binding Rossmann-fold domains"/>
    <property type="match status" value="1"/>
</dbReference>
<dbReference type="PANTHER" id="PTHR43818">
    <property type="entry name" value="BCDNA.GH03377"/>
    <property type="match status" value="1"/>
</dbReference>
<sequence>MASRRDFITKSILGSAAVAASTVASSTAMAMPASSYRKIIGANDKLHIGIAGLGRRLGAYLDPIALKESNVELVYLCDVMQHQRENAVKRFSERLGYSPKGENDIRKLIDDKKIDILVNATPDHWHTPGSIMALKAGKHVYVEKPCSHTMDENEKLVAAANKYGKVVQMGNQQRSSAHTIAVIKAIHNGEIGTPFKAIAFYTNARSEVPNQKSAPVPKGLDWDLWQGPAPRREYTDNTWDYNWHWYGWDYGTAEAGNNGTHELDVARWALGVDFPREAKVEAYKRHFKEDGWEMYDTMKATFNFADDKIIEWDGRSRSGYDLFNGGRGTIIYGSEGTVFVDRNKYEMYDRSGKMIKSTESGSQEAGTALGGGGDTTTAHMLNFFNTIRGKETLNAPIDDASVSMAMVHYANIAYRINKGFAIDENSGRIYDREAMNLWSRTYEPGWELKL</sequence>
<feature type="domain" description="Gfo/Idh/MocA-like oxidoreductase N-terminal" evidence="2">
    <location>
        <begin position="47"/>
        <end position="170"/>
    </location>
</feature>
<dbReference type="Gene3D" id="3.30.360.10">
    <property type="entry name" value="Dihydrodipicolinate Reductase, domain 2"/>
    <property type="match status" value="1"/>
</dbReference>
<dbReference type="InterPro" id="IPR000683">
    <property type="entry name" value="Gfo/Idh/MocA-like_OxRdtase_N"/>
</dbReference>
<dbReference type="SUPFAM" id="SSF55347">
    <property type="entry name" value="Glyceraldehyde-3-phosphate dehydrogenase-like, C-terminal domain"/>
    <property type="match status" value="1"/>
</dbReference>
<comment type="caution">
    <text evidence="4">The sequence shown here is derived from an EMBL/GenBank/DDBJ whole genome shotgun (WGS) entry which is preliminary data.</text>
</comment>
<dbReference type="InterPro" id="IPR043906">
    <property type="entry name" value="Gfo/Idh/MocA_OxRdtase_bact_C"/>
</dbReference>
<evidence type="ECO:0000259" key="3">
    <source>
        <dbReference type="Pfam" id="PF19051"/>
    </source>
</evidence>
<dbReference type="OrthoDB" id="726883at2"/>
<evidence type="ECO:0000313" key="4">
    <source>
        <dbReference type="EMBL" id="ORL44106.1"/>
    </source>
</evidence>
<dbReference type="Pfam" id="PF19051">
    <property type="entry name" value="GFO_IDH_MocA_C2"/>
    <property type="match status" value="1"/>
</dbReference>
<dbReference type="InterPro" id="IPR050463">
    <property type="entry name" value="Gfo/Idh/MocA_oxidrdct_glycsds"/>
</dbReference>
<dbReference type="InterPro" id="IPR036291">
    <property type="entry name" value="NAD(P)-bd_dom_sf"/>
</dbReference>
<dbReference type="InterPro" id="IPR006311">
    <property type="entry name" value="TAT_signal"/>
</dbReference>
<dbReference type="RefSeq" id="WP_084842951.1">
    <property type="nucleotide sequence ID" value="NZ_ARYN01000018.1"/>
</dbReference>
<keyword evidence="5" id="KW-1185">Reference proteome</keyword>
<reference evidence="4 5" key="1">
    <citation type="submission" date="2013-04" db="EMBL/GenBank/DDBJ databases">
        <title>Zunongwangia sp. 22II14-10F7 Genome Sequencing.</title>
        <authorList>
            <person name="Lai Q."/>
            <person name="Shao Z."/>
        </authorList>
    </citation>
    <scope>NUCLEOTIDE SEQUENCE [LARGE SCALE GENOMIC DNA]</scope>
    <source>
        <strain evidence="4 5">22II14-10F7</strain>
    </source>
</reference>
<name>A0A1Y1SZA7_9FLAO</name>